<dbReference type="PRINTS" id="PR00325">
    <property type="entry name" value="GERMIN"/>
</dbReference>
<feature type="chain" id="PRO_5007891126" evidence="6">
    <location>
        <begin position="22"/>
        <end position="246"/>
    </location>
</feature>
<evidence type="ECO:0000256" key="5">
    <source>
        <dbReference type="ARBA" id="ARBA00023211"/>
    </source>
</evidence>
<dbReference type="GO" id="GO:0030145">
    <property type="term" value="F:manganese ion binding"/>
    <property type="evidence" value="ECO:0007669"/>
    <property type="project" value="InterPro"/>
</dbReference>
<dbReference type="InterPro" id="IPR006045">
    <property type="entry name" value="Cupin_1"/>
</dbReference>
<sequence length="246" mass="26208">MPSWATLLLTLLAASLSATQAAPTRRDSQLSLAETIKALRDAPMAINRANILDYPGGYQFDFLNAKNSGLGKDGPFILADNGNFHAVIGNGMSMFMAFIGPCGMVPSHTHPRATELELIVAGGPMLTGIMTEAGGPYTVGYGNVTFFPLGSIHFQQNLGCDPAVLVAILNSENPGFSVISNTYFGLGNETVAASLGQAEETIPMAINLGQESCLQRCGIDRDTYDISAWSKLDFIRAAYKTVVDQH</sequence>
<feature type="domain" description="Cupin type-1" evidence="7">
    <location>
        <begin position="60"/>
        <end position="203"/>
    </location>
</feature>
<keyword evidence="5" id="KW-0464">Manganese</keyword>
<evidence type="ECO:0000256" key="4">
    <source>
        <dbReference type="ARBA" id="ARBA00022723"/>
    </source>
</evidence>
<dbReference type="Gene3D" id="2.60.120.10">
    <property type="entry name" value="Jelly Rolls"/>
    <property type="match status" value="1"/>
</dbReference>
<dbReference type="SMART" id="SM00835">
    <property type="entry name" value="Cupin_1"/>
    <property type="match status" value="1"/>
</dbReference>
<evidence type="ECO:0000256" key="3">
    <source>
        <dbReference type="ARBA" id="ARBA00022525"/>
    </source>
</evidence>
<dbReference type="PROSITE" id="PS00725">
    <property type="entry name" value="GERMIN"/>
    <property type="match status" value="1"/>
</dbReference>
<accession>A0A167PEJ0</accession>
<name>A0A167PEJ0_CALVF</name>
<dbReference type="InterPro" id="IPR001929">
    <property type="entry name" value="Germin"/>
</dbReference>
<keyword evidence="6" id="KW-0732">Signal</keyword>
<organism evidence="8 9">
    <name type="scientific">Calocera viscosa (strain TUFC12733)</name>
    <dbReference type="NCBI Taxonomy" id="1330018"/>
    <lineage>
        <taxon>Eukaryota</taxon>
        <taxon>Fungi</taxon>
        <taxon>Dikarya</taxon>
        <taxon>Basidiomycota</taxon>
        <taxon>Agaricomycotina</taxon>
        <taxon>Dacrymycetes</taxon>
        <taxon>Dacrymycetales</taxon>
        <taxon>Dacrymycetaceae</taxon>
        <taxon>Calocera</taxon>
    </lineage>
</organism>
<dbReference type="SUPFAM" id="SSF51182">
    <property type="entry name" value="RmlC-like cupins"/>
    <property type="match status" value="1"/>
</dbReference>
<evidence type="ECO:0000256" key="6">
    <source>
        <dbReference type="SAM" id="SignalP"/>
    </source>
</evidence>
<evidence type="ECO:0000313" key="8">
    <source>
        <dbReference type="EMBL" id="KZO98705.1"/>
    </source>
</evidence>
<dbReference type="InterPro" id="IPR019780">
    <property type="entry name" value="Germin_Mn-BS"/>
</dbReference>
<dbReference type="PANTHER" id="PTHR31238">
    <property type="entry name" value="GERMIN-LIKE PROTEIN SUBFAMILY 3 MEMBER 3"/>
    <property type="match status" value="1"/>
</dbReference>
<dbReference type="InterPro" id="IPR014710">
    <property type="entry name" value="RmlC-like_jellyroll"/>
</dbReference>
<protein>
    <submittedName>
        <fullName evidence="8">RmlC-like cupin</fullName>
    </submittedName>
</protein>
<evidence type="ECO:0000313" key="9">
    <source>
        <dbReference type="Proteomes" id="UP000076738"/>
    </source>
</evidence>
<dbReference type="GO" id="GO:0005576">
    <property type="term" value="C:extracellular region"/>
    <property type="evidence" value="ECO:0007669"/>
    <property type="project" value="UniProtKB-SubCell"/>
</dbReference>
<dbReference type="OrthoDB" id="1921208at2759"/>
<dbReference type="CDD" id="cd02241">
    <property type="entry name" value="cupin_OxOx"/>
    <property type="match status" value="1"/>
</dbReference>
<dbReference type="InterPro" id="IPR011051">
    <property type="entry name" value="RmlC_Cupin_sf"/>
</dbReference>
<comment type="subcellular location">
    <subcellularLocation>
        <location evidence="1">Secreted</location>
    </subcellularLocation>
</comment>
<dbReference type="STRING" id="1330018.A0A167PEJ0"/>
<evidence type="ECO:0000256" key="1">
    <source>
        <dbReference type="ARBA" id="ARBA00004613"/>
    </source>
</evidence>
<gene>
    <name evidence="8" type="ORF">CALVIDRAFT_561656</name>
</gene>
<evidence type="ECO:0000256" key="2">
    <source>
        <dbReference type="ARBA" id="ARBA00007456"/>
    </source>
</evidence>
<feature type="signal peptide" evidence="6">
    <location>
        <begin position="1"/>
        <end position="21"/>
    </location>
</feature>
<dbReference type="EMBL" id="KV417274">
    <property type="protein sequence ID" value="KZO98705.1"/>
    <property type="molecule type" value="Genomic_DNA"/>
</dbReference>
<comment type="similarity">
    <text evidence="2">Belongs to the germin family.</text>
</comment>
<evidence type="ECO:0000259" key="7">
    <source>
        <dbReference type="SMART" id="SM00835"/>
    </source>
</evidence>
<proteinExistence type="inferred from homology"/>
<dbReference type="AlphaFoldDB" id="A0A167PEJ0"/>
<dbReference type="Proteomes" id="UP000076738">
    <property type="component" value="Unassembled WGS sequence"/>
</dbReference>
<keyword evidence="3" id="KW-0964">Secreted</keyword>
<dbReference type="Pfam" id="PF00190">
    <property type="entry name" value="Cupin_1"/>
    <property type="match status" value="1"/>
</dbReference>
<reference evidence="8 9" key="1">
    <citation type="journal article" date="2016" name="Mol. Biol. Evol.">
        <title>Comparative Genomics of Early-Diverging Mushroom-Forming Fungi Provides Insights into the Origins of Lignocellulose Decay Capabilities.</title>
        <authorList>
            <person name="Nagy L.G."/>
            <person name="Riley R."/>
            <person name="Tritt A."/>
            <person name="Adam C."/>
            <person name="Daum C."/>
            <person name="Floudas D."/>
            <person name="Sun H."/>
            <person name="Yadav J.S."/>
            <person name="Pangilinan J."/>
            <person name="Larsson K.H."/>
            <person name="Matsuura K."/>
            <person name="Barry K."/>
            <person name="Labutti K."/>
            <person name="Kuo R."/>
            <person name="Ohm R.A."/>
            <person name="Bhattacharya S.S."/>
            <person name="Shirouzu T."/>
            <person name="Yoshinaga Y."/>
            <person name="Martin F.M."/>
            <person name="Grigoriev I.V."/>
            <person name="Hibbett D.S."/>
        </authorList>
    </citation>
    <scope>NUCLEOTIDE SEQUENCE [LARGE SCALE GENOMIC DNA]</scope>
    <source>
        <strain evidence="8 9">TUFC12733</strain>
    </source>
</reference>
<keyword evidence="4" id="KW-0479">Metal-binding</keyword>
<keyword evidence="9" id="KW-1185">Reference proteome</keyword>